<dbReference type="InterPro" id="IPR029057">
    <property type="entry name" value="PRTase-like"/>
</dbReference>
<dbReference type="Gene3D" id="3.40.50.2020">
    <property type="match status" value="1"/>
</dbReference>
<dbReference type="STRING" id="1705562.AMS69_03965"/>
<keyword evidence="1" id="KW-0328">Glycosyltransferase</keyword>
<dbReference type="GO" id="GO:0016757">
    <property type="term" value="F:glycosyltransferase activity"/>
    <property type="evidence" value="ECO:0007669"/>
    <property type="project" value="UniProtKB-KW"/>
</dbReference>
<dbReference type="SUPFAM" id="SSF53271">
    <property type="entry name" value="PRTase-like"/>
    <property type="match status" value="1"/>
</dbReference>
<evidence type="ECO:0000313" key="2">
    <source>
        <dbReference type="Proteomes" id="UP000037729"/>
    </source>
</evidence>
<dbReference type="Proteomes" id="UP000037729">
    <property type="component" value="Unassembled WGS sequence"/>
</dbReference>
<keyword evidence="2" id="KW-1185">Reference proteome</keyword>
<dbReference type="PATRIC" id="fig|1705562.3.peg.1761"/>
<name>A0A0M9AMK4_9EURY</name>
<dbReference type="RefSeq" id="WP_053966783.1">
    <property type="nucleotide sequence ID" value="NZ_LIUF01000001.1"/>
</dbReference>
<accession>A0A0M9AMK4</accession>
<dbReference type="InterPro" id="IPR023214">
    <property type="entry name" value="HAD_sf"/>
</dbReference>
<organism evidence="1 2">
    <name type="scientific">Haloarcula rubripromontorii</name>
    <dbReference type="NCBI Taxonomy" id="1705562"/>
    <lineage>
        <taxon>Archaea</taxon>
        <taxon>Methanobacteriati</taxon>
        <taxon>Methanobacteriota</taxon>
        <taxon>Stenosarchaea group</taxon>
        <taxon>Halobacteria</taxon>
        <taxon>Halobacteriales</taxon>
        <taxon>Haloarculaceae</taxon>
        <taxon>Haloarcula</taxon>
    </lineage>
</organism>
<comment type="caution">
    <text evidence="1">The sequence shown here is derived from an EMBL/GenBank/DDBJ whole genome shotgun (WGS) entry which is preliminary data.</text>
</comment>
<sequence>MNYRSFEHLSADTQEWIVDLPDDLGLIVGIPRSGMLVSNLLSLHLNLPMTDIDGLREGRLLQTGERYDGEVDFTKFSKILVVDDTVYTGSEMTDAQSTIDGFDLSADVYYGAVYVDEGSERFVDTYAQTLAFPRVFEWNMMHHDFLVDACVDLDGILCRDPTPEENDDGPRYREFLSTVDPICVPSVKIGKIVTCRLEKYRNETAAWLDEHGIEYDELVMMQYPDKATRVAAGNHGEYKAEVYESSDAKLFIESSHSQARTIAMQTTKPVYSKEQNRMLQQGYLNRVARNGRMSIEAVKSDPLRYAEQFRSDPVDFVKRASSVFL</sequence>
<reference evidence="1 2" key="1">
    <citation type="submission" date="2015-08" db="EMBL/GenBank/DDBJ databases">
        <title>Genomes of Isolates from Cabo Rojo, PR.</title>
        <authorList>
            <person name="Sanchez-Nieves R.L."/>
            <person name="Montalvo-Rodriguez R."/>
        </authorList>
    </citation>
    <scope>NUCLEOTIDE SEQUENCE [LARGE SCALE GENOMIC DNA]</scope>
    <source>
        <strain evidence="1 2">SL3</strain>
    </source>
</reference>
<dbReference type="AlphaFoldDB" id="A0A0M9AMK4"/>
<proteinExistence type="predicted"/>
<dbReference type="Gene3D" id="3.40.50.1000">
    <property type="entry name" value="HAD superfamily/HAD-like"/>
    <property type="match status" value="1"/>
</dbReference>
<gene>
    <name evidence="1" type="ORF">AMS69_03965</name>
</gene>
<keyword evidence="1" id="KW-0808">Transferase</keyword>
<protein>
    <submittedName>
        <fullName evidence="1">Orotate phosphoribosyltransferase</fullName>
    </submittedName>
</protein>
<dbReference type="OrthoDB" id="300820at2157"/>
<evidence type="ECO:0000313" key="1">
    <source>
        <dbReference type="EMBL" id="KOX95022.1"/>
    </source>
</evidence>
<dbReference type="EMBL" id="LIUF01000001">
    <property type="protein sequence ID" value="KOX95022.1"/>
    <property type="molecule type" value="Genomic_DNA"/>
</dbReference>